<feature type="compositionally biased region" description="Low complexity" evidence="1">
    <location>
        <begin position="463"/>
        <end position="474"/>
    </location>
</feature>
<gene>
    <name evidence="2" type="ORF">ADUPG1_013905</name>
</gene>
<name>A0ABQ5K8B4_9EUKA</name>
<evidence type="ECO:0000256" key="1">
    <source>
        <dbReference type="SAM" id="MobiDB-lite"/>
    </source>
</evidence>
<accession>A0ABQ5K8B4</accession>
<keyword evidence="3" id="KW-1185">Reference proteome</keyword>
<evidence type="ECO:0000313" key="2">
    <source>
        <dbReference type="EMBL" id="GKT27570.1"/>
    </source>
</evidence>
<feature type="region of interest" description="Disordered" evidence="1">
    <location>
        <begin position="707"/>
        <end position="745"/>
    </location>
</feature>
<feature type="compositionally biased region" description="Polar residues" evidence="1">
    <location>
        <begin position="582"/>
        <end position="595"/>
    </location>
</feature>
<evidence type="ECO:0000313" key="3">
    <source>
        <dbReference type="Proteomes" id="UP001057375"/>
    </source>
</evidence>
<feature type="region of interest" description="Disordered" evidence="1">
    <location>
        <begin position="185"/>
        <end position="223"/>
    </location>
</feature>
<dbReference type="Proteomes" id="UP001057375">
    <property type="component" value="Unassembled WGS sequence"/>
</dbReference>
<reference evidence="2" key="1">
    <citation type="submission" date="2022-03" db="EMBL/GenBank/DDBJ databases">
        <title>Draft genome sequence of Aduncisulcus paluster, a free-living microaerophilic Fornicata.</title>
        <authorList>
            <person name="Yuyama I."/>
            <person name="Kume K."/>
            <person name="Tamura T."/>
            <person name="Inagaki Y."/>
            <person name="Hashimoto T."/>
        </authorList>
    </citation>
    <scope>NUCLEOTIDE SEQUENCE</scope>
    <source>
        <strain evidence="2">NY0171</strain>
    </source>
</reference>
<feature type="compositionally biased region" description="Low complexity" evidence="1">
    <location>
        <begin position="386"/>
        <end position="410"/>
    </location>
</feature>
<feature type="compositionally biased region" description="Basic and acidic residues" evidence="1">
    <location>
        <begin position="528"/>
        <end position="565"/>
    </location>
</feature>
<sequence>MRSEHSERSFGQYYKYLRTKISKNLNSQFFSSVEHVIPPTLSISSSFNSFDLQGQQKTLSRQISATSHTEFTPSPFQVNPTLTEEVILPKTKLDVYLSHSSPSSLPETTILSSISPSDISKMYSKSRDSYSFQTAQSGSMTDKSFLSERTPPPVYSRADTFQDDNSWLPSSVLNRGSATSFSYKDRFSPPPSHIPTVPKIIPPSKGGSAVKPSPRSSVYPPTKDLYSRSAMTLRRRGKEMRKAEQKFMKEKRAARIRQDQRISQETEILKQQYLRESRKPQHTPSRVQATSVAVDVLRKLKESDRRHSTKKKDEALHPNAHGIAREASSPASSHHVNDAKSVPSPKFPATESPTFNSSLSYLQQKGISRDLISQRVDSLLPITIGTISSSSSPSTQQPMPYVSSGSSSHPHPVHQLHSIQQIAPHPSLLPKIGHSGDSQGPILGTEDDYVDSRRRGHDTSLISPSHSRTSSFSSMDQTANSVAHTLVEGARGESQKREKLSRSAMSSARASEPHAGGGSGGIIPHTQTETKKEDGGRSRAVRDLDDPTISRRTTVRRDLHNDNTKRSSSSSTRSQHHHTSSGLSPSNTTPASAVSSKPHKQRRDSSHSPKISRVLSNLEVELKSHLSGMESHLCDRIEGFDCRLVVLESAVSKLRVLAEGLREKEERLEERKKKEQEWKEEGGGEGEPMEMKEDGKAEEIEAIIKRISEQKAHQKENKTEESENFESCLSDESTFEEIPSDKDAL</sequence>
<organism evidence="2 3">
    <name type="scientific">Aduncisulcus paluster</name>
    <dbReference type="NCBI Taxonomy" id="2918883"/>
    <lineage>
        <taxon>Eukaryota</taxon>
        <taxon>Metamonada</taxon>
        <taxon>Carpediemonas-like organisms</taxon>
        <taxon>Aduncisulcus</taxon>
    </lineage>
</organism>
<feature type="compositionally biased region" description="Basic and acidic residues" evidence="1">
    <location>
        <begin position="707"/>
        <end position="721"/>
    </location>
</feature>
<feature type="region of interest" description="Disordered" evidence="1">
    <location>
        <begin position="670"/>
        <end position="695"/>
    </location>
</feature>
<feature type="compositionally biased region" description="Basic and acidic residues" evidence="1">
    <location>
        <begin position="670"/>
        <end position="682"/>
    </location>
</feature>
<feature type="compositionally biased region" description="Basic and acidic residues" evidence="1">
    <location>
        <begin position="490"/>
        <end position="501"/>
    </location>
</feature>
<feature type="compositionally biased region" description="Basic and acidic residues" evidence="1">
    <location>
        <begin position="300"/>
        <end position="316"/>
    </location>
</feature>
<feature type="region of interest" description="Disordered" evidence="1">
    <location>
        <begin position="386"/>
        <end position="612"/>
    </location>
</feature>
<comment type="caution">
    <text evidence="2">The sequence shown here is derived from an EMBL/GenBank/DDBJ whole genome shotgun (WGS) entry which is preliminary data.</text>
</comment>
<proteinExistence type="predicted"/>
<dbReference type="EMBL" id="BQXS01012754">
    <property type="protein sequence ID" value="GKT27570.1"/>
    <property type="molecule type" value="Genomic_DNA"/>
</dbReference>
<feature type="region of interest" description="Disordered" evidence="1">
    <location>
        <begin position="300"/>
        <end position="356"/>
    </location>
</feature>
<protein>
    <submittedName>
        <fullName evidence="2">Uncharacterized protein</fullName>
    </submittedName>
</protein>
<feature type="region of interest" description="Disordered" evidence="1">
    <location>
        <begin position="137"/>
        <end position="161"/>
    </location>
</feature>